<dbReference type="AlphaFoldDB" id="A0A6N8U2E4"/>
<comment type="similarity">
    <text evidence="1">Belongs to the UPF0047 family.</text>
</comment>
<proteinExistence type="inferred from homology"/>
<dbReference type="InterPro" id="IPR001602">
    <property type="entry name" value="UPF0047_YjbQ-like"/>
</dbReference>
<evidence type="ECO:0000313" key="2">
    <source>
        <dbReference type="EMBL" id="MXQ72392.1"/>
    </source>
</evidence>
<dbReference type="PANTHER" id="PTHR30615:SF8">
    <property type="entry name" value="UPF0047 PROTEIN C4A8.02C"/>
    <property type="match status" value="1"/>
</dbReference>
<dbReference type="RefSeq" id="WP_160623892.1">
    <property type="nucleotide sequence ID" value="NZ_WUUQ01000001.1"/>
</dbReference>
<gene>
    <name evidence="2" type="ORF">GSF08_00360</name>
</gene>
<dbReference type="InterPro" id="IPR035917">
    <property type="entry name" value="YjbQ-like_sf"/>
</dbReference>
<dbReference type="PIRSF" id="PIRSF004681">
    <property type="entry name" value="UCP004681"/>
    <property type="match status" value="1"/>
</dbReference>
<dbReference type="EMBL" id="WUUQ01000001">
    <property type="protein sequence ID" value="MXQ72392.1"/>
    <property type="molecule type" value="Genomic_DNA"/>
</dbReference>
<dbReference type="Gene3D" id="2.60.120.460">
    <property type="entry name" value="YjbQ-like"/>
    <property type="match status" value="1"/>
</dbReference>
<evidence type="ECO:0000313" key="3">
    <source>
        <dbReference type="Proteomes" id="UP000434036"/>
    </source>
</evidence>
<keyword evidence="3" id="KW-1185">Reference proteome</keyword>
<dbReference type="NCBIfam" id="TIGR00149">
    <property type="entry name" value="TIGR00149_YjbQ"/>
    <property type="match status" value="1"/>
</dbReference>
<dbReference type="PANTHER" id="PTHR30615">
    <property type="entry name" value="UNCHARACTERIZED PROTEIN YJBQ-RELATED"/>
    <property type="match status" value="1"/>
</dbReference>
<dbReference type="SUPFAM" id="SSF111038">
    <property type="entry name" value="YjbQ-like"/>
    <property type="match status" value="1"/>
</dbReference>
<dbReference type="Proteomes" id="UP000434036">
    <property type="component" value="Unassembled WGS sequence"/>
</dbReference>
<organism evidence="2 3">
    <name type="scientific">Copranaerobaculum intestinale</name>
    <dbReference type="NCBI Taxonomy" id="2692629"/>
    <lineage>
        <taxon>Bacteria</taxon>
        <taxon>Bacillati</taxon>
        <taxon>Bacillota</taxon>
        <taxon>Erysipelotrichia</taxon>
        <taxon>Erysipelotrichales</taxon>
        <taxon>Erysipelotrichaceae</taxon>
        <taxon>Copranaerobaculum</taxon>
    </lineage>
</organism>
<accession>A0A6N8U2E4</accession>
<sequence length="142" mass="15860">MTDLHTLSWMSRKPEEFHMITDEVHHIVSESPIKNGIVLVMTAHTTTGIMVNEGLPCVETDIMDTLTRMVPEDNNYMHAHFLPSYGATGNNSVGHIRSMICGNHCIFPVKDGKIICGGAQDIYLVEFDGPQTRKVYIQVMGE</sequence>
<reference evidence="2 3" key="2">
    <citation type="submission" date="2020-01" db="EMBL/GenBank/DDBJ databases">
        <title>Clostridiaceae sp. nov. isolated from the gut of human by culturomics.</title>
        <authorList>
            <person name="Chang Y."/>
        </authorList>
    </citation>
    <scope>NUCLEOTIDE SEQUENCE [LARGE SCALE GENOMIC DNA]</scope>
    <source>
        <strain evidence="2 3">DONG20-135</strain>
    </source>
</reference>
<protein>
    <submittedName>
        <fullName evidence="2">YjbQ family protein</fullName>
    </submittedName>
</protein>
<name>A0A6N8U2E4_9FIRM</name>
<evidence type="ECO:0000256" key="1">
    <source>
        <dbReference type="ARBA" id="ARBA00005534"/>
    </source>
</evidence>
<reference evidence="2 3" key="1">
    <citation type="submission" date="2019-12" db="EMBL/GenBank/DDBJ databases">
        <authorList>
            <person name="Yang R."/>
        </authorList>
    </citation>
    <scope>NUCLEOTIDE SEQUENCE [LARGE SCALE GENOMIC DNA]</scope>
    <source>
        <strain evidence="2 3">DONG20-135</strain>
    </source>
</reference>
<dbReference type="Pfam" id="PF01894">
    <property type="entry name" value="YjbQ"/>
    <property type="match status" value="1"/>
</dbReference>
<comment type="caution">
    <text evidence="2">The sequence shown here is derived from an EMBL/GenBank/DDBJ whole genome shotgun (WGS) entry which is preliminary data.</text>
</comment>